<comment type="subunit">
    <text evidence="9">The system is composed of three essential subunits: KdpA, KdpB and KdpC.</text>
</comment>
<dbReference type="PANTHER" id="PTHR30607:SF2">
    <property type="entry name" value="POTASSIUM-TRANSPORTING ATPASE POTASSIUM-BINDING SUBUNIT"/>
    <property type="match status" value="1"/>
</dbReference>
<sequence>MSSTWAGLAQVGLLLLALAVVYKPLGDYMARVFTREKHSRVEAAVYKVVRVDPNSEQHWKTYASAVLGFSFVSILLLYLIQRLQPLMPWSYGRTVNEGTSFNTAISFVTNTNWQSYYPETTMGHFTQMIGLTVQNFVSAGVGLAVAIALIRGFTRSKTDRLGNFWVDLTRGTFRILLPISFLFAIVLVALGTVQSLKSGVDVTNLDGSTSTIPIAPAASQEVIKELGTNGGGIFNANSSHPFENPNSWSNLVEIFLILLIPVSLTRTFGVLVKSKKQGYVLLSVMGALWAGVLAIIWWAESHPNGPVAILAGGQMEGKETRFGIAASSLFADTTTGTSTGAINAAHDSLSGLGGFGTLLNMMFGELSPGGVGTGMYSILVMAIIAMFLAGLMVGRTPEYLGKKLGKREVTCAAIAILAMPTVVLLGTGGALMISDNLGALNNPGAHGFSEVLYAYTSASNNNGSAFAGITVTNDWFQSTLGVCMALGRFIPIIAVLCLAGSLAAQKKVPETAGTLPTTSPLFASMLAGTVVLVAALTFIPALALGPIAEALA</sequence>
<dbReference type="PANTHER" id="PTHR30607">
    <property type="entry name" value="POTASSIUM-TRANSPORTING ATPASE A CHAIN"/>
    <property type="match status" value="1"/>
</dbReference>
<evidence type="ECO:0000313" key="11">
    <source>
        <dbReference type="Proteomes" id="UP000295680"/>
    </source>
</evidence>
<evidence type="ECO:0000256" key="5">
    <source>
        <dbReference type="ARBA" id="ARBA00022958"/>
    </source>
</evidence>
<dbReference type="GO" id="GO:0030955">
    <property type="term" value="F:potassium ion binding"/>
    <property type="evidence" value="ECO:0007669"/>
    <property type="project" value="UniProtKB-UniRule"/>
</dbReference>
<keyword evidence="11" id="KW-1185">Reference proteome</keyword>
<feature type="transmembrane region" description="Helical" evidence="9">
    <location>
        <begin position="525"/>
        <end position="548"/>
    </location>
</feature>
<feature type="transmembrane region" description="Helical" evidence="9">
    <location>
        <begin position="175"/>
        <end position="196"/>
    </location>
</feature>
<dbReference type="Proteomes" id="UP000295680">
    <property type="component" value="Unassembled WGS sequence"/>
</dbReference>
<feature type="transmembrane region" description="Helical" evidence="9">
    <location>
        <begin position="374"/>
        <end position="393"/>
    </location>
</feature>
<organism evidence="10 11">
    <name type="scientific">Actinocrispum wychmicini</name>
    <dbReference type="NCBI Taxonomy" id="1213861"/>
    <lineage>
        <taxon>Bacteria</taxon>
        <taxon>Bacillati</taxon>
        <taxon>Actinomycetota</taxon>
        <taxon>Actinomycetes</taxon>
        <taxon>Pseudonocardiales</taxon>
        <taxon>Pseudonocardiaceae</taxon>
        <taxon>Actinocrispum</taxon>
    </lineage>
</organism>
<dbReference type="InterPro" id="IPR004623">
    <property type="entry name" value="KdpA"/>
</dbReference>
<comment type="caution">
    <text evidence="10">The sequence shown here is derived from an EMBL/GenBank/DDBJ whole genome shotgun (WGS) entry which is preliminary data.</text>
</comment>
<evidence type="ECO:0000256" key="9">
    <source>
        <dbReference type="HAMAP-Rule" id="MF_00275"/>
    </source>
</evidence>
<dbReference type="RefSeq" id="WP_132122677.1">
    <property type="nucleotide sequence ID" value="NZ_SLWS01000008.1"/>
</dbReference>
<dbReference type="Pfam" id="PF03814">
    <property type="entry name" value="KdpA"/>
    <property type="match status" value="1"/>
</dbReference>
<evidence type="ECO:0000256" key="8">
    <source>
        <dbReference type="ARBA" id="ARBA00023136"/>
    </source>
</evidence>
<dbReference type="GO" id="GO:0005886">
    <property type="term" value="C:plasma membrane"/>
    <property type="evidence" value="ECO:0007669"/>
    <property type="project" value="UniProtKB-SubCell"/>
</dbReference>
<dbReference type="GO" id="GO:0008556">
    <property type="term" value="F:P-type potassium transmembrane transporter activity"/>
    <property type="evidence" value="ECO:0007669"/>
    <property type="project" value="InterPro"/>
</dbReference>
<evidence type="ECO:0000256" key="6">
    <source>
        <dbReference type="ARBA" id="ARBA00022989"/>
    </source>
</evidence>
<feature type="transmembrane region" description="Helical" evidence="9">
    <location>
        <begin position="62"/>
        <end position="80"/>
    </location>
</feature>
<evidence type="ECO:0000256" key="4">
    <source>
        <dbReference type="ARBA" id="ARBA00022692"/>
    </source>
</evidence>
<protein>
    <recommendedName>
        <fullName evidence="9">Potassium-transporting ATPase potassium-binding subunit</fullName>
    </recommendedName>
    <alternativeName>
        <fullName evidence="9">ATP phosphohydrolase [potassium-transporting] A chain</fullName>
    </alternativeName>
    <alternativeName>
        <fullName evidence="9">Potassium-binding and translocating subunit A</fullName>
    </alternativeName>
    <alternativeName>
        <fullName evidence="9">Potassium-translocating ATPase A chain</fullName>
    </alternativeName>
</protein>
<keyword evidence="7 9" id="KW-0406">Ion transport</keyword>
<proteinExistence type="inferred from homology"/>
<feature type="transmembrane region" description="Helical" evidence="9">
    <location>
        <begin position="485"/>
        <end position="504"/>
    </location>
</feature>
<comment type="function">
    <text evidence="9">Part of the high-affinity ATP-driven potassium transport (or Kdp) system, which catalyzes the hydrolysis of ATP coupled with the electrogenic transport of potassium into the cytoplasm. This subunit binds the extracellular potassium ions and delivers the ions to the membrane domain of KdpB through an intramembrane tunnel.</text>
</comment>
<evidence type="ECO:0000256" key="3">
    <source>
        <dbReference type="ARBA" id="ARBA00022538"/>
    </source>
</evidence>
<feature type="transmembrane region" description="Helical" evidence="9">
    <location>
        <begin position="254"/>
        <end position="272"/>
    </location>
</feature>
<evidence type="ECO:0000256" key="1">
    <source>
        <dbReference type="ARBA" id="ARBA00022448"/>
    </source>
</evidence>
<keyword evidence="3 9" id="KW-0633">Potassium transport</keyword>
<dbReference type="HAMAP" id="MF_00275">
    <property type="entry name" value="KdpA"/>
    <property type="match status" value="1"/>
</dbReference>
<dbReference type="EMBL" id="SLWS01000008">
    <property type="protein sequence ID" value="TCO54887.1"/>
    <property type="molecule type" value="Genomic_DNA"/>
</dbReference>
<evidence type="ECO:0000313" key="10">
    <source>
        <dbReference type="EMBL" id="TCO54887.1"/>
    </source>
</evidence>
<comment type="subcellular location">
    <subcellularLocation>
        <location evidence="9">Cell membrane</location>
        <topology evidence="9">Multi-pass membrane protein</topology>
    </subcellularLocation>
</comment>
<evidence type="ECO:0000256" key="2">
    <source>
        <dbReference type="ARBA" id="ARBA00022475"/>
    </source>
</evidence>
<comment type="caution">
    <text evidence="9">Lacks conserved residue(s) required for the propagation of feature annotation.</text>
</comment>
<feature type="transmembrane region" description="Helical" evidence="9">
    <location>
        <begin position="414"/>
        <end position="433"/>
    </location>
</feature>
<comment type="similarity">
    <text evidence="9">Belongs to the KdpA family.</text>
</comment>
<keyword evidence="8 9" id="KW-0472">Membrane</keyword>
<gene>
    <name evidence="9" type="primary">kdpA</name>
    <name evidence="10" type="ORF">EV192_108175</name>
</gene>
<dbReference type="PIRSF" id="PIRSF001294">
    <property type="entry name" value="K_ATPaseA"/>
    <property type="match status" value="1"/>
</dbReference>
<dbReference type="NCBIfam" id="TIGR00680">
    <property type="entry name" value="kdpA"/>
    <property type="match status" value="1"/>
</dbReference>
<keyword evidence="6 9" id="KW-1133">Transmembrane helix</keyword>
<keyword evidence="1 9" id="KW-0813">Transport</keyword>
<accession>A0A4R2J9G9</accession>
<reference evidence="10 11" key="1">
    <citation type="submission" date="2019-03" db="EMBL/GenBank/DDBJ databases">
        <title>Genomic Encyclopedia of Type Strains, Phase IV (KMG-IV): sequencing the most valuable type-strain genomes for metagenomic binning, comparative biology and taxonomic classification.</title>
        <authorList>
            <person name="Goeker M."/>
        </authorList>
    </citation>
    <scope>NUCLEOTIDE SEQUENCE [LARGE SCALE GENOMIC DNA]</scope>
    <source>
        <strain evidence="10 11">DSM 45934</strain>
    </source>
</reference>
<name>A0A4R2J9G9_9PSEU</name>
<dbReference type="OrthoDB" id="9763796at2"/>
<evidence type="ECO:0000256" key="7">
    <source>
        <dbReference type="ARBA" id="ARBA00023065"/>
    </source>
</evidence>
<dbReference type="AlphaFoldDB" id="A0A4R2J9G9"/>
<keyword evidence="5 9" id="KW-0630">Potassium</keyword>
<feature type="transmembrane region" description="Helical" evidence="9">
    <location>
        <begin position="279"/>
        <end position="299"/>
    </location>
</feature>
<keyword evidence="4 9" id="KW-0812">Transmembrane</keyword>
<keyword evidence="2 9" id="KW-1003">Cell membrane</keyword>
<feature type="transmembrane region" description="Helical" evidence="9">
    <location>
        <begin position="136"/>
        <end position="154"/>
    </location>
</feature>